<evidence type="ECO:0000313" key="2">
    <source>
        <dbReference type="Proteomes" id="UP000194236"/>
    </source>
</evidence>
<proteinExistence type="predicted"/>
<keyword evidence="2" id="KW-1185">Reference proteome</keyword>
<dbReference type="EMBL" id="MUJZ01069915">
    <property type="protein sequence ID" value="OTF69542.1"/>
    <property type="molecule type" value="Genomic_DNA"/>
</dbReference>
<organism evidence="1 2">
    <name type="scientific">Euroglyphus maynei</name>
    <name type="common">Mayne's house dust mite</name>
    <dbReference type="NCBI Taxonomy" id="6958"/>
    <lineage>
        <taxon>Eukaryota</taxon>
        <taxon>Metazoa</taxon>
        <taxon>Ecdysozoa</taxon>
        <taxon>Arthropoda</taxon>
        <taxon>Chelicerata</taxon>
        <taxon>Arachnida</taxon>
        <taxon>Acari</taxon>
        <taxon>Acariformes</taxon>
        <taxon>Sarcoptiformes</taxon>
        <taxon>Astigmata</taxon>
        <taxon>Psoroptidia</taxon>
        <taxon>Analgoidea</taxon>
        <taxon>Pyroglyphidae</taxon>
        <taxon>Pyroglyphinae</taxon>
        <taxon>Euroglyphus</taxon>
    </lineage>
</organism>
<accession>A0A1Y3AM63</accession>
<gene>
    <name evidence="1" type="ORF">BLA29_011051</name>
</gene>
<dbReference type="AlphaFoldDB" id="A0A1Y3AM63"/>
<name>A0A1Y3AM63_EURMA</name>
<evidence type="ECO:0000313" key="1">
    <source>
        <dbReference type="EMBL" id="OTF69542.1"/>
    </source>
</evidence>
<comment type="caution">
    <text evidence="1">The sequence shown here is derived from an EMBL/GenBank/DDBJ whole genome shotgun (WGS) entry which is preliminary data.</text>
</comment>
<protein>
    <submittedName>
        <fullName evidence="1">Uncharacterized protein</fullName>
    </submittedName>
</protein>
<sequence length="52" mass="5731">MFPVVYNRLNTYSVHSMAVFVSHTLAAAVPANNRCAVNLAIPKCQIARMAMH</sequence>
<dbReference type="Proteomes" id="UP000194236">
    <property type="component" value="Unassembled WGS sequence"/>
</dbReference>
<reference evidence="1 2" key="1">
    <citation type="submission" date="2017-03" db="EMBL/GenBank/DDBJ databases">
        <title>Genome Survey of Euroglyphus maynei.</title>
        <authorList>
            <person name="Arlian L.G."/>
            <person name="Morgan M.S."/>
            <person name="Rider S.D."/>
        </authorList>
    </citation>
    <scope>NUCLEOTIDE SEQUENCE [LARGE SCALE GENOMIC DNA]</scope>
    <source>
        <strain evidence="1">Arlian Lab</strain>
        <tissue evidence="1">Whole body</tissue>
    </source>
</reference>